<evidence type="ECO:0000256" key="7">
    <source>
        <dbReference type="SAM" id="Phobius"/>
    </source>
</evidence>
<dbReference type="EMBL" id="CP157484">
    <property type="protein sequence ID" value="XBO40037.1"/>
    <property type="molecule type" value="Genomic_DNA"/>
</dbReference>
<proteinExistence type="inferred from homology"/>
<comment type="subcellular location">
    <subcellularLocation>
        <location evidence="1">Cell membrane</location>
        <topology evidence="1">Multi-pass membrane protein</topology>
    </subcellularLocation>
</comment>
<feature type="transmembrane region" description="Helical" evidence="7">
    <location>
        <begin position="274"/>
        <end position="297"/>
    </location>
</feature>
<accession>A0AAU7JHY8</accession>
<reference evidence="8" key="1">
    <citation type="submission" date="2024-05" db="EMBL/GenBank/DDBJ databases">
        <authorList>
            <person name="Kim S."/>
            <person name="Heo J."/>
            <person name="Choi H."/>
            <person name="Choi Y."/>
            <person name="Kwon S.-W."/>
            <person name="Kim Y."/>
        </authorList>
    </citation>
    <scope>NUCLEOTIDE SEQUENCE</scope>
    <source>
        <strain evidence="8">KACC 23698</strain>
    </source>
</reference>
<feature type="transmembrane region" description="Helical" evidence="7">
    <location>
        <begin position="309"/>
        <end position="328"/>
    </location>
</feature>
<evidence type="ECO:0000256" key="2">
    <source>
        <dbReference type="ARBA" id="ARBA00007977"/>
    </source>
</evidence>
<dbReference type="InterPro" id="IPR018383">
    <property type="entry name" value="UPF0324_pro"/>
</dbReference>
<dbReference type="PANTHER" id="PTHR30106">
    <property type="entry name" value="INNER MEMBRANE PROTEIN YEIH-RELATED"/>
    <property type="match status" value="1"/>
</dbReference>
<feature type="transmembrane region" description="Helical" evidence="7">
    <location>
        <begin position="245"/>
        <end position="262"/>
    </location>
</feature>
<evidence type="ECO:0000256" key="1">
    <source>
        <dbReference type="ARBA" id="ARBA00004651"/>
    </source>
</evidence>
<keyword evidence="3" id="KW-1003">Cell membrane</keyword>
<dbReference type="GO" id="GO:0005886">
    <property type="term" value="C:plasma membrane"/>
    <property type="evidence" value="ECO:0007669"/>
    <property type="project" value="UniProtKB-SubCell"/>
</dbReference>
<keyword evidence="5 7" id="KW-1133">Transmembrane helix</keyword>
<organism evidence="8">
    <name type="scientific">Alsobacter sp. KACC 23698</name>
    <dbReference type="NCBI Taxonomy" id="3149229"/>
    <lineage>
        <taxon>Bacteria</taxon>
        <taxon>Pseudomonadati</taxon>
        <taxon>Pseudomonadota</taxon>
        <taxon>Alphaproteobacteria</taxon>
        <taxon>Hyphomicrobiales</taxon>
        <taxon>Alsobacteraceae</taxon>
        <taxon>Alsobacter</taxon>
    </lineage>
</organism>
<feature type="transmembrane region" description="Helical" evidence="7">
    <location>
        <begin position="212"/>
        <end position="233"/>
    </location>
</feature>
<feature type="transmembrane region" description="Helical" evidence="7">
    <location>
        <begin position="59"/>
        <end position="78"/>
    </location>
</feature>
<evidence type="ECO:0000256" key="3">
    <source>
        <dbReference type="ARBA" id="ARBA00022475"/>
    </source>
</evidence>
<keyword evidence="4 7" id="KW-0812">Transmembrane</keyword>
<dbReference type="RefSeq" id="WP_406856891.1">
    <property type="nucleotide sequence ID" value="NZ_CP157484.1"/>
</dbReference>
<keyword evidence="6 7" id="KW-0472">Membrane</keyword>
<name>A0AAU7JHY8_9HYPH</name>
<dbReference type="AlphaFoldDB" id="A0AAU7JHY8"/>
<feature type="transmembrane region" description="Helical" evidence="7">
    <location>
        <begin position="180"/>
        <end position="200"/>
    </location>
</feature>
<dbReference type="PANTHER" id="PTHR30106:SF2">
    <property type="entry name" value="UPF0324 INNER MEMBRANE PROTEIN YEIH"/>
    <property type="match status" value="1"/>
</dbReference>
<evidence type="ECO:0000313" key="8">
    <source>
        <dbReference type="EMBL" id="XBO40037.1"/>
    </source>
</evidence>
<protein>
    <submittedName>
        <fullName evidence="8">Sulfate exporter family transporter</fullName>
    </submittedName>
</protein>
<comment type="similarity">
    <text evidence="2">Belongs to the UPF0324 family.</text>
</comment>
<feature type="transmembrane region" description="Helical" evidence="7">
    <location>
        <begin position="99"/>
        <end position="132"/>
    </location>
</feature>
<dbReference type="Pfam" id="PF03601">
    <property type="entry name" value="Cons_hypoth698"/>
    <property type="match status" value="1"/>
</dbReference>
<sequence>MANQASSAASTRSIRVAGALRLARRLLPGVALSAVVAIAASMAEPLTGRMIHDWTGRAIVVPAVVLALLFGMALHWAAARPAFEPGMAFCVKKLLRFAIALLGLRIALGDIVALGLGTVVIVVVAMAVTVASGMAFARLLGRDAAYGALAGGATAVCGASAALATSTVLPDYKTRDADTVFTVVAVNALSTLAMVAYPALGPVLGFDDRTTGILLGATIHDVAQVVGAGYSVSETAGASALIVKLFRVFLLLPVVVGIGWWFSDRGGHAENARVPVPVFALVFLGLALLNSTGVVPAGLRAAVGQISGWGLLVAIAALGLGTSVTAILRVGWRHVAVVCGTTAVILGTVIAGLLVLHR</sequence>
<feature type="transmembrane region" description="Helical" evidence="7">
    <location>
        <begin position="144"/>
        <end position="168"/>
    </location>
</feature>
<gene>
    <name evidence="8" type="ORF">ABEG18_04455</name>
</gene>
<evidence type="ECO:0000256" key="5">
    <source>
        <dbReference type="ARBA" id="ARBA00022989"/>
    </source>
</evidence>
<evidence type="ECO:0000256" key="4">
    <source>
        <dbReference type="ARBA" id="ARBA00022692"/>
    </source>
</evidence>
<evidence type="ECO:0000256" key="6">
    <source>
        <dbReference type="ARBA" id="ARBA00023136"/>
    </source>
</evidence>
<feature type="transmembrane region" description="Helical" evidence="7">
    <location>
        <begin position="334"/>
        <end position="356"/>
    </location>
</feature>